<dbReference type="Proteomes" id="UP001498771">
    <property type="component" value="Unassembled WGS sequence"/>
</dbReference>
<keyword evidence="2" id="KW-1133">Transmembrane helix</keyword>
<evidence type="ECO:0000256" key="2">
    <source>
        <dbReference type="SAM" id="Phobius"/>
    </source>
</evidence>
<sequence length="210" mass="21838">MSSYADVTAKDASQSVEEKSAKPLPELEKTTQNVASDAAAFVDKAASSVEDAAVSIQKEAKSWDSKDDFPDPTKALRETAADALDKGAKKIAPKKDLSTKIAEAAQPAIDALKKFISVASEKADKAAAKIKVEIKNPVVAANVALWTGVLAAAISYGAVVFKNGGRAPPLPEIFYGPNGAKARVAAVTAIIAALHGDALATATLYPKYKK</sequence>
<organism evidence="3 4">
    <name type="scientific">Myxozyma melibiosi</name>
    <dbReference type="NCBI Taxonomy" id="54550"/>
    <lineage>
        <taxon>Eukaryota</taxon>
        <taxon>Fungi</taxon>
        <taxon>Dikarya</taxon>
        <taxon>Ascomycota</taxon>
        <taxon>Saccharomycotina</taxon>
        <taxon>Lipomycetes</taxon>
        <taxon>Lipomycetales</taxon>
        <taxon>Lipomycetaceae</taxon>
        <taxon>Myxozyma</taxon>
    </lineage>
</organism>
<keyword evidence="2" id="KW-0812">Transmembrane</keyword>
<reference evidence="3 4" key="1">
    <citation type="submission" date="2024-03" db="EMBL/GenBank/DDBJ databases">
        <title>Genome-scale model development and genomic sequencing of the oleaginous clade Lipomyces.</title>
        <authorList>
            <consortium name="Lawrence Berkeley National Laboratory"/>
            <person name="Czajka J.J."/>
            <person name="Han Y."/>
            <person name="Kim J."/>
            <person name="Mondo S.J."/>
            <person name="Hofstad B.A."/>
            <person name="Robles A."/>
            <person name="Haridas S."/>
            <person name="Riley R."/>
            <person name="LaButti K."/>
            <person name="Pangilinan J."/>
            <person name="Andreopoulos W."/>
            <person name="Lipzen A."/>
            <person name="Yan J."/>
            <person name="Wang M."/>
            <person name="Ng V."/>
            <person name="Grigoriev I.V."/>
            <person name="Spatafora J.W."/>
            <person name="Magnuson J.K."/>
            <person name="Baker S.E."/>
            <person name="Pomraning K.R."/>
        </authorList>
    </citation>
    <scope>NUCLEOTIDE SEQUENCE [LARGE SCALE GENOMIC DNA]</scope>
    <source>
        <strain evidence="3 4">Phaff 52-87</strain>
    </source>
</reference>
<gene>
    <name evidence="3" type="ORF">BZA70DRAFT_283089</name>
</gene>
<name>A0ABR1F1H6_9ASCO</name>
<dbReference type="GeneID" id="90038891"/>
<comment type="caution">
    <text evidence="3">The sequence shown here is derived from an EMBL/GenBank/DDBJ whole genome shotgun (WGS) entry which is preliminary data.</text>
</comment>
<feature type="compositionally biased region" description="Polar residues" evidence="1">
    <location>
        <begin position="1"/>
        <end position="15"/>
    </location>
</feature>
<protein>
    <submittedName>
        <fullName evidence="3">Uncharacterized protein</fullName>
    </submittedName>
</protein>
<evidence type="ECO:0000256" key="1">
    <source>
        <dbReference type="SAM" id="MobiDB-lite"/>
    </source>
</evidence>
<evidence type="ECO:0000313" key="4">
    <source>
        <dbReference type="Proteomes" id="UP001498771"/>
    </source>
</evidence>
<feature type="compositionally biased region" description="Basic and acidic residues" evidence="1">
    <location>
        <begin position="16"/>
        <end position="29"/>
    </location>
</feature>
<dbReference type="EMBL" id="JBBJBU010000011">
    <property type="protein sequence ID" value="KAK7203660.1"/>
    <property type="molecule type" value="Genomic_DNA"/>
</dbReference>
<feature type="transmembrane region" description="Helical" evidence="2">
    <location>
        <begin position="139"/>
        <end position="161"/>
    </location>
</feature>
<feature type="transmembrane region" description="Helical" evidence="2">
    <location>
        <begin position="184"/>
        <end position="205"/>
    </location>
</feature>
<accession>A0ABR1F1H6</accession>
<evidence type="ECO:0000313" key="3">
    <source>
        <dbReference type="EMBL" id="KAK7203660.1"/>
    </source>
</evidence>
<keyword evidence="4" id="KW-1185">Reference proteome</keyword>
<feature type="region of interest" description="Disordered" evidence="1">
    <location>
        <begin position="1"/>
        <end position="30"/>
    </location>
</feature>
<dbReference type="RefSeq" id="XP_064766693.1">
    <property type="nucleotide sequence ID" value="XM_064913379.1"/>
</dbReference>
<proteinExistence type="predicted"/>
<keyword evidence="2" id="KW-0472">Membrane</keyword>